<feature type="region of interest" description="Disordered" evidence="1">
    <location>
        <begin position="268"/>
        <end position="314"/>
    </location>
</feature>
<reference evidence="2 3" key="1">
    <citation type="submission" date="2016-02" db="EMBL/GenBank/DDBJ databases">
        <title>Genome analysis of coral dinoflagellate symbionts highlights evolutionary adaptations to a symbiotic lifestyle.</title>
        <authorList>
            <person name="Aranda M."/>
            <person name="Li Y."/>
            <person name="Liew Y.J."/>
            <person name="Baumgarten S."/>
            <person name="Simakov O."/>
            <person name="Wilson M."/>
            <person name="Piel J."/>
            <person name="Ashoor H."/>
            <person name="Bougouffa S."/>
            <person name="Bajic V.B."/>
            <person name="Ryu T."/>
            <person name="Ravasi T."/>
            <person name="Bayer T."/>
            <person name="Micklem G."/>
            <person name="Kim H."/>
            <person name="Bhak J."/>
            <person name="Lajeunesse T.C."/>
            <person name="Voolstra C.R."/>
        </authorList>
    </citation>
    <scope>NUCLEOTIDE SEQUENCE [LARGE SCALE GENOMIC DNA]</scope>
    <source>
        <strain evidence="2 3">CCMP2467</strain>
    </source>
</reference>
<name>A0A1Q9E7A9_SYMMI</name>
<dbReference type="OrthoDB" id="420758at2759"/>
<feature type="compositionally biased region" description="Low complexity" evidence="1">
    <location>
        <begin position="959"/>
        <end position="973"/>
    </location>
</feature>
<dbReference type="AlphaFoldDB" id="A0A1Q9E7A9"/>
<accession>A0A1Q9E7A9</accession>
<gene>
    <name evidence="2" type="ORF">AK812_SmicGene13777</name>
</gene>
<feature type="region of interest" description="Disordered" evidence="1">
    <location>
        <begin position="1083"/>
        <end position="1121"/>
    </location>
</feature>
<comment type="caution">
    <text evidence="2">The sequence shown here is derived from an EMBL/GenBank/DDBJ whole genome shotgun (WGS) entry which is preliminary data.</text>
</comment>
<proteinExistence type="predicted"/>
<evidence type="ECO:0000256" key="1">
    <source>
        <dbReference type="SAM" id="MobiDB-lite"/>
    </source>
</evidence>
<sequence length="1121" mass="122978">MVESPTEVVLSSPEEAPEGGDVLLDGIDHPLQGAPLLAPDLVEDIDFGLLDRARNLLTEQGMGTLELATQDIAKQIAVELGLPCPSYLAEAVLDWIQEAKKQSNLYHRAGGALAGDLEWRLISPTIKRGEASRPMEQEWQPPPGERNKKLLEDGFISQAREERLQELWVLKLKTELKEIDAPVLGKLQGSLDPDRAIAWMENVAEYPLELRATHAWAAKDVAPQDGDLLGPLGEPTAKRSLMKGDIAATMTRWLEDRASLTEVTLTVPPKCHHGRAGAPGPGTEAEADPRPGNRGSEAATVDEASVPEASTGAGRGAELLDPQVLAQQAYHLWQELETGLRDLARPRLLLQELLPLFRRAQAASLVVAWETAKVISRDEVDPDVLLPTWNASGTLSIKKGGSRTTAPSGPEQLRLRLTVLQNALLMIKLKHPGRAELADVTFAVFERYKGYLLGDYCYGLRSSEESGALVPPWTLVISYEHAIRKHTYKLMASDGRPFGEALAKAYKDATVKERHFTTPLALAQPSRPADATVECVDILRGAKMDLSRSKVRQGYLDRIKAGDFDAILLSPPCSSFSRATFANHRGPRPVRCYQSPRGMDTLTSRERDKAILGNVFADFAWEVATLVADGAASFLAFEQPEDLGTIAKGPRAGERPASMWQWPQLRQLLDKGLCTVAFHQKLPLAHLTLSPRDVCSARRLLRGPASLRQALWLRAVASPPLPVAGGRASSHGNDELPRPLLPDLVFKVCVFQNHDLEELPRPGDLVGKTDFHENHDSGEDGDKVLHDLSGLRRHGRDSSLGDWNSRKGPERGIKFRGGAPPSPPVWHYNRDDLRAYTTAGRGRGKPKMNLDFSKINHKARGARLLERLRLSVEQQRLLLIGAGQSLHFDSIKEALQFPEHRSTLPVVYTREFDGGSKGKGFGKYDRKGKGSHVYEQAQDFAEDAPDGLETTAKLSRTLSKATRATKTTSGGSTKRSDSVAPSSTTVVPNLRVRSGTAGKVTRAAAPSPSRRPARLRRISVPVNDFTTKQNFRQQFKRPLAVVAVRVHNYRNPATASTSSPTKSPRLCVASDNSLPCVHVSTVARRPHGNPMRGRSHAQEGPPKMRATVQRQSEIMKTDLAK</sequence>
<evidence type="ECO:0000313" key="2">
    <source>
        <dbReference type="EMBL" id="OLQ03291.1"/>
    </source>
</evidence>
<organism evidence="2 3">
    <name type="scientific">Symbiodinium microadriaticum</name>
    <name type="common">Dinoflagellate</name>
    <name type="synonym">Zooxanthella microadriatica</name>
    <dbReference type="NCBI Taxonomy" id="2951"/>
    <lineage>
        <taxon>Eukaryota</taxon>
        <taxon>Sar</taxon>
        <taxon>Alveolata</taxon>
        <taxon>Dinophyceae</taxon>
        <taxon>Suessiales</taxon>
        <taxon>Symbiodiniaceae</taxon>
        <taxon>Symbiodinium</taxon>
    </lineage>
</organism>
<keyword evidence="3" id="KW-1185">Reference proteome</keyword>
<dbReference type="Proteomes" id="UP000186817">
    <property type="component" value="Unassembled WGS sequence"/>
</dbReference>
<protein>
    <submittedName>
        <fullName evidence="2">Uncharacterized protein</fullName>
    </submittedName>
</protein>
<evidence type="ECO:0000313" key="3">
    <source>
        <dbReference type="Proteomes" id="UP000186817"/>
    </source>
</evidence>
<dbReference type="EMBL" id="LSRX01000240">
    <property type="protein sequence ID" value="OLQ03291.1"/>
    <property type="molecule type" value="Genomic_DNA"/>
</dbReference>
<feature type="region of interest" description="Disordered" evidence="1">
    <location>
        <begin position="795"/>
        <end position="827"/>
    </location>
</feature>
<feature type="compositionally biased region" description="Basic and acidic residues" evidence="1">
    <location>
        <begin position="795"/>
        <end position="813"/>
    </location>
</feature>
<feature type="region of interest" description="Disordered" evidence="1">
    <location>
        <begin position="955"/>
        <end position="1018"/>
    </location>
</feature>